<evidence type="ECO:0000313" key="2">
    <source>
        <dbReference type="EMBL" id="KAF8393490.1"/>
    </source>
</evidence>
<feature type="region of interest" description="Disordered" evidence="1">
    <location>
        <begin position="1"/>
        <end position="22"/>
    </location>
</feature>
<comment type="caution">
    <text evidence="2">The sequence shown here is derived from an EMBL/GenBank/DDBJ whole genome shotgun (WGS) entry which is preliminary data.</text>
</comment>
<dbReference type="Proteomes" id="UP000655225">
    <property type="component" value="Unassembled WGS sequence"/>
</dbReference>
<organism evidence="2 3">
    <name type="scientific">Tetracentron sinense</name>
    <name type="common">Spur-leaf</name>
    <dbReference type="NCBI Taxonomy" id="13715"/>
    <lineage>
        <taxon>Eukaryota</taxon>
        <taxon>Viridiplantae</taxon>
        <taxon>Streptophyta</taxon>
        <taxon>Embryophyta</taxon>
        <taxon>Tracheophyta</taxon>
        <taxon>Spermatophyta</taxon>
        <taxon>Magnoliopsida</taxon>
        <taxon>Trochodendrales</taxon>
        <taxon>Trochodendraceae</taxon>
        <taxon>Tetracentron</taxon>
    </lineage>
</organism>
<evidence type="ECO:0000313" key="3">
    <source>
        <dbReference type="Proteomes" id="UP000655225"/>
    </source>
</evidence>
<gene>
    <name evidence="2" type="ORF">HHK36_021734</name>
</gene>
<reference evidence="2 3" key="1">
    <citation type="submission" date="2020-04" db="EMBL/GenBank/DDBJ databases">
        <title>Plant Genome Project.</title>
        <authorList>
            <person name="Zhang R.-G."/>
        </authorList>
    </citation>
    <scope>NUCLEOTIDE SEQUENCE [LARGE SCALE GENOMIC DNA]</scope>
    <source>
        <strain evidence="2">YNK0</strain>
        <tissue evidence="2">Leaf</tissue>
    </source>
</reference>
<name>A0A834YTM6_TETSI</name>
<evidence type="ECO:0000256" key="1">
    <source>
        <dbReference type="SAM" id="MobiDB-lite"/>
    </source>
</evidence>
<dbReference type="PANTHER" id="PTHR36484">
    <property type="entry name" value="OS01G0558700 PROTEIN"/>
    <property type="match status" value="1"/>
</dbReference>
<protein>
    <submittedName>
        <fullName evidence="2">Uncharacterized protein</fullName>
    </submittedName>
</protein>
<dbReference type="PANTHER" id="PTHR36484:SF2">
    <property type="entry name" value="OS01G0558700 PROTEIN"/>
    <property type="match status" value="1"/>
</dbReference>
<keyword evidence="3" id="KW-1185">Reference proteome</keyword>
<proteinExistence type="predicted"/>
<dbReference type="EMBL" id="JABCRI010000015">
    <property type="protein sequence ID" value="KAF8393490.1"/>
    <property type="molecule type" value="Genomic_DNA"/>
</dbReference>
<dbReference type="OMA" id="QSSHHMP"/>
<sequence length="91" mass="10215">MSVKEAPALSGTGDQKGDVNAKRRRVDRHFSCVEITIEAGSLKDLDSDKLKLDIKVWARAVVTYARQRVSADYLIHHLNRRDNVPLKEGNA</sequence>
<dbReference type="AlphaFoldDB" id="A0A834YTM6"/>
<accession>A0A834YTM6</accession>